<dbReference type="PROSITE" id="PS50157">
    <property type="entry name" value="ZINC_FINGER_C2H2_2"/>
    <property type="match status" value="2"/>
</dbReference>
<dbReference type="FunFam" id="3.30.160.60:FF:000690">
    <property type="entry name" value="Zinc finger protein 354C"/>
    <property type="match status" value="1"/>
</dbReference>
<evidence type="ECO:0000256" key="2">
    <source>
        <dbReference type="ARBA" id="ARBA00022737"/>
    </source>
</evidence>
<feature type="region of interest" description="Disordered" evidence="7">
    <location>
        <begin position="1"/>
        <end position="29"/>
    </location>
</feature>
<dbReference type="Pfam" id="PF23561">
    <property type="entry name" value="zf-C2H2_15"/>
    <property type="match status" value="1"/>
</dbReference>
<keyword evidence="2" id="KW-0677">Repeat</keyword>
<evidence type="ECO:0000256" key="4">
    <source>
        <dbReference type="ARBA" id="ARBA00022833"/>
    </source>
</evidence>
<gene>
    <name evidence="9" type="primary">Znf180_2</name>
    <name evidence="9" type="ORF">MOTALB_R07349</name>
</gene>
<feature type="domain" description="C2H2-type" evidence="8">
    <location>
        <begin position="28"/>
        <end position="55"/>
    </location>
</feature>
<protein>
    <submittedName>
        <fullName evidence="9">ZN180 protein</fullName>
    </submittedName>
</protein>
<evidence type="ECO:0000256" key="5">
    <source>
        <dbReference type="ARBA" id="ARBA00023242"/>
    </source>
</evidence>
<comment type="caution">
    <text evidence="9">The sequence shown here is derived from an EMBL/GenBank/DDBJ whole genome shotgun (WGS) entry which is preliminary data.</text>
</comment>
<dbReference type="PANTHER" id="PTHR24377">
    <property type="entry name" value="IP01015P-RELATED"/>
    <property type="match status" value="1"/>
</dbReference>
<dbReference type="InterPro" id="IPR056436">
    <property type="entry name" value="Znf-C2H2_ZIC1-5/GLI1-3-like"/>
</dbReference>
<feature type="domain" description="C2H2-type" evidence="8">
    <location>
        <begin position="56"/>
        <end position="78"/>
    </location>
</feature>
<dbReference type="EMBL" id="VXBE01011022">
    <property type="protein sequence ID" value="NWS07681.1"/>
    <property type="molecule type" value="Genomic_DNA"/>
</dbReference>
<dbReference type="AlphaFoldDB" id="A0A7K5CHQ8"/>
<accession>A0A7K5CHQ8</accession>
<dbReference type="Proteomes" id="UP000532252">
    <property type="component" value="Unassembled WGS sequence"/>
</dbReference>
<dbReference type="InterPro" id="IPR013087">
    <property type="entry name" value="Znf_C2H2_type"/>
</dbReference>
<evidence type="ECO:0000256" key="1">
    <source>
        <dbReference type="ARBA" id="ARBA00022723"/>
    </source>
</evidence>
<feature type="non-terminal residue" evidence="9">
    <location>
        <position position="78"/>
    </location>
</feature>
<dbReference type="Gene3D" id="3.30.160.60">
    <property type="entry name" value="Classic Zinc Finger"/>
    <property type="match status" value="2"/>
</dbReference>
<dbReference type="InterPro" id="IPR050826">
    <property type="entry name" value="Krueppel_C2H2_ZnFinger"/>
</dbReference>
<keyword evidence="4" id="KW-0862">Zinc</keyword>
<feature type="compositionally biased region" description="Basic and acidic residues" evidence="7">
    <location>
        <begin position="16"/>
        <end position="29"/>
    </location>
</feature>
<dbReference type="Pfam" id="PF00096">
    <property type="entry name" value="zf-C2H2"/>
    <property type="match status" value="1"/>
</dbReference>
<dbReference type="InterPro" id="IPR036236">
    <property type="entry name" value="Znf_C2H2_sf"/>
</dbReference>
<feature type="compositionally biased region" description="Gly residues" evidence="7">
    <location>
        <begin position="1"/>
        <end position="11"/>
    </location>
</feature>
<reference evidence="9 10" key="1">
    <citation type="submission" date="2019-09" db="EMBL/GenBank/DDBJ databases">
        <title>Bird 10,000 Genomes (B10K) Project - Family phase.</title>
        <authorList>
            <person name="Zhang G."/>
        </authorList>
    </citation>
    <scope>NUCLEOTIDE SEQUENCE [LARGE SCALE GENOMIC DNA]</scope>
    <source>
        <strain evidence="9">B10K-DU-001-75</strain>
        <tissue evidence="9">Muscle</tissue>
    </source>
</reference>
<evidence type="ECO:0000313" key="10">
    <source>
        <dbReference type="Proteomes" id="UP000532252"/>
    </source>
</evidence>
<evidence type="ECO:0000256" key="3">
    <source>
        <dbReference type="ARBA" id="ARBA00022771"/>
    </source>
</evidence>
<dbReference type="FunFam" id="3.30.160.60:FF:002061">
    <property type="entry name" value="Uncharacterized protein"/>
    <property type="match status" value="1"/>
</dbReference>
<dbReference type="PROSITE" id="PS00028">
    <property type="entry name" value="ZINC_FINGER_C2H2_1"/>
    <property type="match status" value="2"/>
</dbReference>
<keyword evidence="1" id="KW-0479">Metal-binding</keyword>
<keyword evidence="10" id="KW-1185">Reference proteome</keyword>
<keyword evidence="3 6" id="KW-0863">Zinc-finger</keyword>
<dbReference type="GO" id="GO:0008270">
    <property type="term" value="F:zinc ion binding"/>
    <property type="evidence" value="ECO:0007669"/>
    <property type="project" value="UniProtKB-KW"/>
</dbReference>
<name>A0A7K5CHQ8_MOTAL</name>
<feature type="non-terminal residue" evidence="9">
    <location>
        <position position="1"/>
    </location>
</feature>
<evidence type="ECO:0000256" key="7">
    <source>
        <dbReference type="SAM" id="MobiDB-lite"/>
    </source>
</evidence>
<evidence type="ECO:0000259" key="8">
    <source>
        <dbReference type="PROSITE" id="PS50157"/>
    </source>
</evidence>
<organism evidence="9 10">
    <name type="scientific">Motacilla alba</name>
    <name type="common">White wagtail</name>
    <name type="synonym">Pied wagtail</name>
    <dbReference type="NCBI Taxonomy" id="45807"/>
    <lineage>
        <taxon>Eukaryota</taxon>
        <taxon>Metazoa</taxon>
        <taxon>Chordata</taxon>
        <taxon>Craniata</taxon>
        <taxon>Vertebrata</taxon>
        <taxon>Euteleostomi</taxon>
        <taxon>Archelosauria</taxon>
        <taxon>Archosauria</taxon>
        <taxon>Dinosauria</taxon>
        <taxon>Saurischia</taxon>
        <taxon>Theropoda</taxon>
        <taxon>Coelurosauria</taxon>
        <taxon>Aves</taxon>
        <taxon>Neognathae</taxon>
        <taxon>Neoaves</taxon>
        <taxon>Telluraves</taxon>
        <taxon>Australaves</taxon>
        <taxon>Passeriformes</taxon>
        <taxon>Passeroidea</taxon>
        <taxon>Motacillidae</taxon>
        <taxon>Motacilla</taxon>
    </lineage>
</organism>
<evidence type="ECO:0000256" key="6">
    <source>
        <dbReference type="PROSITE-ProRule" id="PRU00042"/>
    </source>
</evidence>
<dbReference type="SUPFAM" id="SSF57667">
    <property type="entry name" value="beta-beta-alpha zinc fingers"/>
    <property type="match status" value="1"/>
</dbReference>
<sequence length="78" mass="9153">ERPTLGRGGGRSSELGVHEQLQDGEKPHKCSKCEKSFKFRYMLIHHVRIHTGEQPYECDKCMKRFPTSFCLLRHQQSH</sequence>
<dbReference type="SMART" id="SM00355">
    <property type="entry name" value="ZnF_C2H2"/>
    <property type="match status" value="2"/>
</dbReference>
<keyword evidence="5" id="KW-0539">Nucleus</keyword>
<evidence type="ECO:0000313" key="9">
    <source>
        <dbReference type="EMBL" id="NWS07681.1"/>
    </source>
</evidence>
<proteinExistence type="predicted"/>